<dbReference type="Gene3D" id="3.30.360.40">
    <property type="entry name" value="YwmB-like"/>
    <property type="match status" value="1"/>
</dbReference>
<dbReference type="OrthoDB" id="2660768at2"/>
<sequence length="256" mass="28400">MLKAEVIKKGMVVIAVFGTLLLLVGWRYGTFQTTEYDSYSRKAGTELRSVLTVSDQAPGTLDKLVVKWQGNWTSYGDDPAAMAARIADQLNIPAVSKAEENGHTVYRSVGSSGELKIRLNVMEQLAGQWYTVVQLESSNAGREQLIRRHELCAEQLAAVGVQAVWNTSIQHSLHSNEPVDQLMKLTETRLAGSLSMKAKERYTDATTVAVSYEAPKLPLAVQSGEHQVHMQMAVHEDEEHQDTRITIGFPLITIEY</sequence>
<dbReference type="AlphaFoldDB" id="A0A0D7WZH1"/>
<organism evidence="1 2">
    <name type="scientific">Paenibacillus terrae</name>
    <dbReference type="NCBI Taxonomy" id="159743"/>
    <lineage>
        <taxon>Bacteria</taxon>
        <taxon>Bacillati</taxon>
        <taxon>Bacillota</taxon>
        <taxon>Bacilli</taxon>
        <taxon>Bacillales</taxon>
        <taxon>Paenibacillaceae</taxon>
        <taxon>Paenibacillus</taxon>
    </lineage>
</organism>
<dbReference type="InterPro" id="IPR014794">
    <property type="entry name" value="DUF1779"/>
</dbReference>
<keyword evidence="2" id="KW-1185">Reference proteome</keyword>
<dbReference type="EMBL" id="JTHP01000066">
    <property type="protein sequence ID" value="KJD43152.1"/>
    <property type="molecule type" value="Genomic_DNA"/>
</dbReference>
<gene>
    <name evidence="1" type="ORF">QD47_24340</name>
</gene>
<dbReference type="Proteomes" id="UP000032534">
    <property type="component" value="Unassembled WGS sequence"/>
</dbReference>
<name>A0A0D7WZH1_9BACL</name>
<evidence type="ECO:0000313" key="1">
    <source>
        <dbReference type="EMBL" id="KJD43152.1"/>
    </source>
</evidence>
<accession>A0A0D7WZH1</accession>
<protein>
    <recommendedName>
        <fullName evidence="3">TATA-box binding protein</fullName>
    </recommendedName>
</protein>
<reference evidence="1 2" key="1">
    <citation type="submission" date="2014-11" db="EMBL/GenBank/DDBJ databases">
        <title>Draft Genome Sequences of Paenibacillus polymyxa NRRL B-30509 and Paenibacillus terrae NRRL B-30644, Strains from a Poultry Environment that Produce Tridecaptin A and Paenicidins.</title>
        <authorList>
            <person name="van Belkum M.J."/>
            <person name="Lohans C.T."/>
            <person name="Vederas J.C."/>
        </authorList>
    </citation>
    <scope>NUCLEOTIDE SEQUENCE [LARGE SCALE GENOMIC DNA]</scope>
    <source>
        <strain evidence="1 2">NRRL B-30644</strain>
    </source>
</reference>
<dbReference type="PATRIC" id="fig|159743.3.peg.5385"/>
<proteinExistence type="predicted"/>
<evidence type="ECO:0000313" key="2">
    <source>
        <dbReference type="Proteomes" id="UP000032534"/>
    </source>
</evidence>
<dbReference type="Pfam" id="PF08680">
    <property type="entry name" value="DUF1779"/>
    <property type="match status" value="1"/>
</dbReference>
<comment type="caution">
    <text evidence="1">The sequence shown here is derived from an EMBL/GenBank/DDBJ whole genome shotgun (WGS) entry which is preliminary data.</text>
</comment>
<evidence type="ECO:0008006" key="3">
    <source>
        <dbReference type="Google" id="ProtNLM"/>
    </source>
</evidence>
<dbReference type="RefSeq" id="WP_044648540.1">
    <property type="nucleotide sequence ID" value="NZ_JTHP01000066.1"/>
</dbReference>